<keyword evidence="3" id="KW-1185">Reference proteome</keyword>
<accession>A0ABU8LNG8</accession>
<sequence length="436" mass="47148">MSALMDVTREQVSTLRDLVNMARSIERTISSLQAARDGVLALGSKWALEVAAQNEHPDHADMTLRTAAAELGAALRVSDRTVQRRLVEADVKVNRFPVVWAAQGAGTISASHARAIIDAADHLDDAAARDAYSHRMVEFAQDESPNRVTAVARRIVEQYQPRSLDERHGDAREGRSVWVNDRPDGMAELGILGPAALIHGAFDRLTSMAGAVQTASRQCTDPGERTIDAEHVADSRTTDHLRADIALDVLLTGAPVGHDTPDAALAAITGHVSVTVPVLTLMGRPDGPPAELDGVTPIDLPTARALAGAASGWDRILTDPITGGLLAVDRYRPGQHLGRHLRARDGRCRFLGCGRPARASDIDHHHDAALGGRTNADNLGHFCRRHHMLKHHSPWQVEQRDGGDYAWTSPTGQIYTDRPPPQHTVTFTEDAVPAPF</sequence>
<evidence type="ECO:0000313" key="2">
    <source>
        <dbReference type="EMBL" id="MEJ1092859.1"/>
    </source>
</evidence>
<evidence type="ECO:0000313" key="3">
    <source>
        <dbReference type="Proteomes" id="UP001366085"/>
    </source>
</evidence>
<name>A0ABU8LNG8_9MICO</name>
<dbReference type="InterPro" id="IPR003615">
    <property type="entry name" value="HNH_nuc"/>
</dbReference>
<dbReference type="InterPro" id="IPR003870">
    <property type="entry name" value="DUF222"/>
</dbReference>
<reference evidence="2 3" key="1">
    <citation type="submission" date="2024-02" db="EMBL/GenBank/DDBJ databases">
        <authorList>
            <person name="Saticioglu I.B."/>
        </authorList>
    </citation>
    <scope>NUCLEOTIDE SEQUENCE [LARGE SCALE GENOMIC DNA]</scope>
    <source>
        <strain evidence="2 3">Mu-43</strain>
    </source>
</reference>
<feature type="domain" description="DUF222" evidence="1">
    <location>
        <begin position="31"/>
        <end position="345"/>
    </location>
</feature>
<comment type="caution">
    <text evidence="2">The sequence shown here is derived from an EMBL/GenBank/DDBJ whole genome shotgun (WGS) entry which is preliminary data.</text>
</comment>
<dbReference type="Proteomes" id="UP001366085">
    <property type="component" value="Unassembled WGS sequence"/>
</dbReference>
<dbReference type="RefSeq" id="WP_337321842.1">
    <property type="nucleotide sequence ID" value="NZ_JBBDGN010000018.1"/>
</dbReference>
<dbReference type="Gene3D" id="1.10.30.50">
    <property type="match status" value="1"/>
</dbReference>
<dbReference type="Pfam" id="PF02720">
    <property type="entry name" value="DUF222"/>
    <property type="match status" value="1"/>
</dbReference>
<proteinExistence type="predicted"/>
<organism evidence="2 3">
    <name type="scientific">Microbacterium istanbulense</name>
    <dbReference type="NCBI Taxonomy" id="3122049"/>
    <lineage>
        <taxon>Bacteria</taxon>
        <taxon>Bacillati</taxon>
        <taxon>Actinomycetota</taxon>
        <taxon>Actinomycetes</taxon>
        <taxon>Micrococcales</taxon>
        <taxon>Microbacteriaceae</taxon>
        <taxon>Microbacterium</taxon>
    </lineage>
</organism>
<dbReference type="CDD" id="cd00085">
    <property type="entry name" value="HNHc"/>
    <property type="match status" value="1"/>
</dbReference>
<protein>
    <submittedName>
        <fullName evidence="2">DUF222 domain-containing protein</fullName>
    </submittedName>
</protein>
<evidence type="ECO:0000259" key="1">
    <source>
        <dbReference type="Pfam" id="PF02720"/>
    </source>
</evidence>
<dbReference type="EMBL" id="JBBDGN010000018">
    <property type="protein sequence ID" value="MEJ1092859.1"/>
    <property type="molecule type" value="Genomic_DNA"/>
</dbReference>
<gene>
    <name evidence="2" type="ORF">WDU93_14320</name>
</gene>